<gene>
    <name evidence="3" type="ORF">Q8947_07595</name>
</gene>
<dbReference type="InterPro" id="IPR007055">
    <property type="entry name" value="BON_dom"/>
</dbReference>
<dbReference type="PROSITE" id="PS50914">
    <property type="entry name" value="BON"/>
    <property type="match status" value="1"/>
</dbReference>
<feature type="domain" description="BON" evidence="2">
    <location>
        <begin position="41"/>
        <end position="109"/>
    </location>
</feature>
<comment type="caution">
    <text evidence="3">The sequence shown here is derived from an EMBL/GenBank/DDBJ whole genome shotgun (WGS) entry which is preliminary data.</text>
</comment>
<dbReference type="EMBL" id="JAUZQE010000014">
    <property type="protein sequence ID" value="MDR4125847.1"/>
    <property type="molecule type" value="Genomic_DNA"/>
</dbReference>
<feature type="region of interest" description="Disordered" evidence="1">
    <location>
        <begin position="1"/>
        <end position="41"/>
    </location>
</feature>
<evidence type="ECO:0000313" key="3">
    <source>
        <dbReference type="EMBL" id="MDR4125847.1"/>
    </source>
</evidence>
<keyword evidence="4" id="KW-1185">Reference proteome</keyword>
<dbReference type="RefSeq" id="WP_347286934.1">
    <property type="nucleotide sequence ID" value="NZ_JAUZQE010000014.1"/>
</dbReference>
<proteinExistence type="predicted"/>
<dbReference type="PANTHER" id="PTHR34606:SF16">
    <property type="entry name" value="BON DOMAIN-CONTAINING PROTEIN"/>
    <property type="match status" value="1"/>
</dbReference>
<accession>A0ABU1D647</accession>
<evidence type="ECO:0000259" key="2">
    <source>
        <dbReference type="PROSITE" id="PS50914"/>
    </source>
</evidence>
<dbReference type="InterPro" id="IPR051686">
    <property type="entry name" value="Lipoprotein_DolP"/>
</dbReference>
<dbReference type="PANTHER" id="PTHR34606">
    <property type="entry name" value="BON DOMAIN-CONTAINING PROTEIN"/>
    <property type="match status" value="1"/>
</dbReference>
<name>A0ABU1D647_9BURK</name>
<dbReference type="Pfam" id="PF04972">
    <property type="entry name" value="BON"/>
    <property type="match status" value="1"/>
</dbReference>
<sequence>MLTTSLLAACGSPQPTADQYPPDPPPRVEAPDARSAAQYQDDAAISSRVQAAVLGVPGIHPQSIQISTYEGVVKLRGYAGNEIAARNAVQAAREVTGVRSVDYDIQVRPY</sequence>
<dbReference type="Proteomes" id="UP001232156">
    <property type="component" value="Unassembled WGS sequence"/>
</dbReference>
<reference evidence="3 4" key="1">
    <citation type="submission" date="2023-08" db="EMBL/GenBank/DDBJ databases">
        <title>Alcaligenaceae gen. nov., a novel taxon isolated from the sludge of Yixing Pesticide Factory.</title>
        <authorList>
            <person name="Ruan L."/>
        </authorList>
    </citation>
    <scope>NUCLEOTIDE SEQUENCE [LARGE SCALE GENOMIC DNA]</scope>
    <source>
        <strain evidence="3 4">LG-2</strain>
    </source>
</reference>
<dbReference type="Gene3D" id="3.30.1340.30">
    <property type="match status" value="1"/>
</dbReference>
<evidence type="ECO:0000313" key="4">
    <source>
        <dbReference type="Proteomes" id="UP001232156"/>
    </source>
</evidence>
<protein>
    <submittedName>
        <fullName evidence="3">BON domain-containing protein</fullName>
    </submittedName>
</protein>
<evidence type="ECO:0000256" key="1">
    <source>
        <dbReference type="SAM" id="MobiDB-lite"/>
    </source>
</evidence>
<organism evidence="3 4">
    <name type="scientific">Yanghanlia caeni</name>
    <dbReference type="NCBI Taxonomy" id="3064283"/>
    <lineage>
        <taxon>Bacteria</taxon>
        <taxon>Pseudomonadati</taxon>
        <taxon>Pseudomonadota</taxon>
        <taxon>Betaproteobacteria</taxon>
        <taxon>Burkholderiales</taxon>
        <taxon>Alcaligenaceae</taxon>
        <taxon>Yanghanlia</taxon>
    </lineage>
</organism>